<dbReference type="PROSITE" id="PS50043">
    <property type="entry name" value="HTH_LUXR_2"/>
    <property type="match status" value="1"/>
</dbReference>
<evidence type="ECO:0000256" key="5">
    <source>
        <dbReference type="PROSITE-ProRule" id="PRU00169"/>
    </source>
</evidence>
<evidence type="ECO:0000256" key="4">
    <source>
        <dbReference type="ARBA" id="ARBA00023163"/>
    </source>
</evidence>
<reference evidence="8" key="1">
    <citation type="submission" date="2021-04" db="EMBL/GenBank/DDBJ databases">
        <title>Pseudonocardia sp. nov., isolated from sandy soil of mangrove forest.</title>
        <authorList>
            <person name="Zan Z."/>
            <person name="Huang R."/>
            <person name="Liu W."/>
        </authorList>
    </citation>
    <scope>NUCLEOTIDE SEQUENCE</scope>
    <source>
        <strain evidence="8">S2-4</strain>
    </source>
</reference>
<evidence type="ECO:0000313" key="8">
    <source>
        <dbReference type="EMBL" id="MCO1660010.1"/>
    </source>
</evidence>
<dbReference type="PRINTS" id="PR00038">
    <property type="entry name" value="HTHLUXR"/>
</dbReference>
<dbReference type="InterPro" id="IPR058245">
    <property type="entry name" value="NreC/VraR/RcsB-like_REC"/>
</dbReference>
<name>A0ABT1AAF1_9PSEU</name>
<sequence length="238" mass="24241">MNEGSTDPAAGPVRVLLVDDDPLVRSGLTMMLTGAGDIEVVGGVGDGAEVADAVARLRPRVVLMDIRMPVLDGIAATRALAARGDPARRPAVVVLTTFGADDNVLAAVRAGAAGFLLKHTPPAEIVAAVRRAAAGEPVLSPAAARALMELTRRGGGARPAAAERLARLTDREREVAVALAEGLTNAEIAARLHLSVSSVKATVSAALTRLDLTNRVQLAILAHEAGPATGDGRGRTGA</sequence>
<evidence type="ECO:0000256" key="2">
    <source>
        <dbReference type="ARBA" id="ARBA00023015"/>
    </source>
</evidence>
<dbReference type="InterPro" id="IPR001789">
    <property type="entry name" value="Sig_transdc_resp-reg_receiver"/>
</dbReference>
<accession>A0ABT1AAF1</accession>
<evidence type="ECO:0000259" key="6">
    <source>
        <dbReference type="PROSITE" id="PS50043"/>
    </source>
</evidence>
<protein>
    <submittedName>
        <fullName evidence="8">Response regulator transcription factor</fullName>
    </submittedName>
</protein>
<keyword evidence="4" id="KW-0804">Transcription</keyword>
<dbReference type="InterPro" id="IPR016032">
    <property type="entry name" value="Sig_transdc_resp-reg_C-effctor"/>
</dbReference>
<keyword evidence="2" id="KW-0805">Transcription regulation</keyword>
<keyword evidence="3" id="KW-0238">DNA-binding</keyword>
<dbReference type="SMART" id="SM00448">
    <property type="entry name" value="REC"/>
    <property type="match status" value="1"/>
</dbReference>
<dbReference type="Pfam" id="PF00196">
    <property type="entry name" value="GerE"/>
    <property type="match status" value="1"/>
</dbReference>
<dbReference type="InterPro" id="IPR000792">
    <property type="entry name" value="Tscrpt_reg_LuxR_C"/>
</dbReference>
<keyword evidence="1 5" id="KW-0597">Phosphoprotein</keyword>
<dbReference type="SUPFAM" id="SSF46894">
    <property type="entry name" value="C-terminal effector domain of the bipartite response regulators"/>
    <property type="match status" value="1"/>
</dbReference>
<organism evidence="8 9">
    <name type="scientific">Pseudonocardia humida</name>
    <dbReference type="NCBI Taxonomy" id="2800819"/>
    <lineage>
        <taxon>Bacteria</taxon>
        <taxon>Bacillati</taxon>
        <taxon>Actinomycetota</taxon>
        <taxon>Actinomycetes</taxon>
        <taxon>Pseudonocardiales</taxon>
        <taxon>Pseudonocardiaceae</taxon>
        <taxon>Pseudonocardia</taxon>
    </lineage>
</organism>
<dbReference type="PANTHER" id="PTHR43214:SF24">
    <property type="entry name" value="TRANSCRIPTIONAL REGULATORY PROTEIN NARL-RELATED"/>
    <property type="match status" value="1"/>
</dbReference>
<feature type="domain" description="HTH luxR-type" evidence="6">
    <location>
        <begin position="161"/>
        <end position="226"/>
    </location>
</feature>
<dbReference type="SMART" id="SM00421">
    <property type="entry name" value="HTH_LUXR"/>
    <property type="match status" value="1"/>
</dbReference>
<keyword evidence="9" id="KW-1185">Reference proteome</keyword>
<evidence type="ECO:0000259" key="7">
    <source>
        <dbReference type="PROSITE" id="PS50110"/>
    </source>
</evidence>
<feature type="modified residue" description="4-aspartylphosphate" evidence="5">
    <location>
        <position position="65"/>
    </location>
</feature>
<comment type="caution">
    <text evidence="8">The sequence shown here is derived from an EMBL/GenBank/DDBJ whole genome shotgun (WGS) entry which is preliminary data.</text>
</comment>
<dbReference type="CDD" id="cd06170">
    <property type="entry name" value="LuxR_C_like"/>
    <property type="match status" value="1"/>
</dbReference>
<dbReference type="PROSITE" id="PS50110">
    <property type="entry name" value="RESPONSE_REGULATORY"/>
    <property type="match status" value="1"/>
</dbReference>
<dbReference type="Proteomes" id="UP001165283">
    <property type="component" value="Unassembled WGS sequence"/>
</dbReference>
<evidence type="ECO:0000256" key="3">
    <source>
        <dbReference type="ARBA" id="ARBA00023125"/>
    </source>
</evidence>
<dbReference type="SUPFAM" id="SSF52172">
    <property type="entry name" value="CheY-like"/>
    <property type="match status" value="1"/>
</dbReference>
<dbReference type="Pfam" id="PF00072">
    <property type="entry name" value="Response_reg"/>
    <property type="match status" value="1"/>
</dbReference>
<gene>
    <name evidence="8" type="ORF">KDL28_33625</name>
</gene>
<dbReference type="CDD" id="cd17535">
    <property type="entry name" value="REC_NarL-like"/>
    <property type="match status" value="1"/>
</dbReference>
<dbReference type="InterPro" id="IPR039420">
    <property type="entry name" value="WalR-like"/>
</dbReference>
<dbReference type="PANTHER" id="PTHR43214">
    <property type="entry name" value="TWO-COMPONENT RESPONSE REGULATOR"/>
    <property type="match status" value="1"/>
</dbReference>
<dbReference type="Gene3D" id="3.40.50.2300">
    <property type="match status" value="1"/>
</dbReference>
<evidence type="ECO:0000313" key="9">
    <source>
        <dbReference type="Proteomes" id="UP001165283"/>
    </source>
</evidence>
<evidence type="ECO:0000256" key="1">
    <source>
        <dbReference type="ARBA" id="ARBA00022553"/>
    </source>
</evidence>
<dbReference type="InterPro" id="IPR011006">
    <property type="entry name" value="CheY-like_superfamily"/>
</dbReference>
<proteinExistence type="predicted"/>
<feature type="domain" description="Response regulatory" evidence="7">
    <location>
        <begin position="14"/>
        <end position="133"/>
    </location>
</feature>
<dbReference type="EMBL" id="JAGSOV010000075">
    <property type="protein sequence ID" value="MCO1660010.1"/>
    <property type="molecule type" value="Genomic_DNA"/>
</dbReference>